<protein>
    <submittedName>
        <fullName evidence="2">Uncharacterized protein</fullName>
    </submittedName>
</protein>
<feature type="compositionally biased region" description="Polar residues" evidence="1">
    <location>
        <begin position="14"/>
        <end position="23"/>
    </location>
</feature>
<name>A0A4Z2HZ90_9TELE</name>
<evidence type="ECO:0000256" key="1">
    <source>
        <dbReference type="SAM" id="MobiDB-lite"/>
    </source>
</evidence>
<keyword evidence="3" id="KW-1185">Reference proteome</keyword>
<dbReference type="AlphaFoldDB" id="A0A4Z2HZ90"/>
<gene>
    <name evidence="2" type="ORF">EYF80_019528</name>
</gene>
<dbReference type="EMBL" id="SRLO01000165">
    <property type="protein sequence ID" value="TNN70314.1"/>
    <property type="molecule type" value="Genomic_DNA"/>
</dbReference>
<evidence type="ECO:0000313" key="3">
    <source>
        <dbReference type="Proteomes" id="UP000314294"/>
    </source>
</evidence>
<feature type="region of interest" description="Disordered" evidence="1">
    <location>
        <begin position="1"/>
        <end position="34"/>
    </location>
</feature>
<accession>A0A4Z2HZ90</accession>
<reference evidence="2 3" key="1">
    <citation type="submission" date="2019-03" db="EMBL/GenBank/DDBJ databases">
        <title>First draft genome of Liparis tanakae, snailfish: a comprehensive survey of snailfish specific genes.</title>
        <authorList>
            <person name="Kim W."/>
            <person name="Song I."/>
            <person name="Jeong J.-H."/>
            <person name="Kim D."/>
            <person name="Kim S."/>
            <person name="Ryu S."/>
            <person name="Song J.Y."/>
            <person name="Lee S.K."/>
        </authorList>
    </citation>
    <scope>NUCLEOTIDE SEQUENCE [LARGE SCALE GENOMIC DNA]</scope>
    <source>
        <tissue evidence="2">Muscle</tissue>
    </source>
</reference>
<comment type="caution">
    <text evidence="2">The sequence shown here is derived from an EMBL/GenBank/DDBJ whole genome shotgun (WGS) entry which is preliminary data.</text>
</comment>
<evidence type="ECO:0000313" key="2">
    <source>
        <dbReference type="EMBL" id="TNN70314.1"/>
    </source>
</evidence>
<feature type="compositionally biased region" description="Basic and acidic residues" evidence="1">
    <location>
        <begin position="1"/>
        <end position="12"/>
    </location>
</feature>
<feature type="region of interest" description="Disordered" evidence="1">
    <location>
        <begin position="85"/>
        <end position="104"/>
    </location>
</feature>
<dbReference type="Proteomes" id="UP000314294">
    <property type="component" value="Unassembled WGS sequence"/>
</dbReference>
<proteinExistence type="predicted"/>
<organism evidence="2 3">
    <name type="scientific">Liparis tanakae</name>
    <name type="common">Tanaka's snailfish</name>
    <dbReference type="NCBI Taxonomy" id="230148"/>
    <lineage>
        <taxon>Eukaryota</taxon>
        <taxon>Metazoa</taxon>
        <taxon>Chordata</taxon>
        <taxon>Craniata</taxon>
        <taxon>Vertebrata</taxon>
        <taxon>Euteleostomi</taxon>
        <taxon>Actinopterygii</taxon>
        <taxon>Neopterygii</taxon>
        <taxon>Teleostei</taxon>
        <taxon>Neoteleostei</taxon>
        <taxon>Acanthomorphata</taxon>
        <taxon>Eupercaria</taxon>
        <taxon>Perciformes</taxon>
        <taxon>Cottioidei</taxon>
        <taxon>Cottales</taxon>
        <taxon>Liparidae</taxon>
        <taxon>Liparis</taxon>
    </lineage>
</organism>
<sequence>MTKTTPGDERRSSRSPALLTTRSEGCDVTPRSASGGRCHVTLPAETLWAHGPRQREHGATRLVAACRASRRRLGRPRVDETLKLSTCSEKKRKRKRRKEATTATGSFPTRVTLLPPLICSCVRPADATCPMLDDQ</sequence>